<dbReference type="Gene3D" id="2.120.10.80">
    <property type="entry name" value="Kelch-type beta propeller"/>
    <property type="match status" value="2"/>
</dbReference>
<dbReference type="SUPFAM" id="SSF117281">
    <property type="entry name" value="Kelch motif"/>
    <property type="match status" value="1"/>
</dbReference>
<evidence type="ECO:0000313" key="1">
    <source>
        <dbReference type="EMBL" id="VAV96707.1"/>
    </source>
</evidence>
<sequence length="378" mass="40490">MEVENTVVKKMPMEKFFPAFAILTFATLTLAGCARGPVVDEFASWDGASARIIAALPEPHTNNAVAVVASEDGASFWSFNGLGAGKTYQDVSKAAFVCKLPGGECRAAGDVPVEAGRLASTAIFLGGRIYLFGGYTVAEDGTEISTPEVLAFNPETEEYKRRADMPTPVDDAVAFAFGERYIALVSGWHDDGNVAIVQVLDTVEDIWLDASNYPGAPVFGHAGGAVGNTFVIADGVGVVGEKDGRRQFGAVNEVWLGEIDPDDPTNISWRKLPPHPGVPLYRMAAVGDPEHNRIVFYGGGDNPYNYNGVGYDGVPARASDVLFAFELETDQWIELGRTGRASMDHRGLMIWDGAYWTLGGMNDAGDVVGDLVRIDIVE</sequence>
<accession>A0A3B0RWM9</accession>
<dbReference type="InterPro" id="IPR015915">
    <property type="entry name" value="Kelch-typ_b-propeller"/>
</dbReference>
<protein>
    <submittedName>
        <fullName evidence="1">Kelch motif domain protein</fullName>
    </submittedName>
</protein>
<dbReference type="AlphaFoldDB" id="A0A3B0RWM9"/>
<name>A0A3B0RWM9_9ZZZZ</name>
<gene>
    <name evidence="1" type="ORF">MNBD_ALPHA05-235</name>
</gene>
<organism evidence="1">
    <name type="scientific">hydrothermal vent metagenome</name>
    <dbReference type="NCBI Taxonomy" id="652676"/>
    <lineage>
        <taxon>unclassified sequences</taxon>
        <taxon>metagenomes</taxon>
        <taxon>ecological metagenomes</taxon>
    </lineage>
</organism>
<proteinExistence type="predicted"/>
<reference evidence="1" key="1">
    <citation type="submission" date="2018-06" db="EMBL/GenBank/DDBJ databases">
        <authorList>
            <person name="Zhirakovskaya E."/>
        </authorList>
    </citation>
    <scope>NUCLEOTIDE SEQUENCE</scope>
</reference>
<dbReference type="EMBL" id="UOEH01000205">
    <property type="protein sequence ID" value="VAV96707.1"/>
    <property type="molecule type" value="Genomic_DNA"/>
</dbReference>